<dbReference type="AlphaFoldDB" id="A0A146L034"/>
<keyword evidence="1" id="KW-0812">Transmembrane</keyword>
<gene>
    <name evidence="2" type="ORF">g.4245</name>
</gene>
<keyword evidence="1" id="KW-0472">Membrane</keyword>
<proteinExistence type="predicted"/>
<keyword evidence="1" id="KW-1133">Transmembrane helix</keyword>
<evidence type="ECO:0000313" key="2">
    <source>
        <dbReference type="EMBL" id="JAQ01951.1"/>
    </source>
</evidence>
<sequence length="161" mass="18189">MYRVQQCLSSVVYSIINIVVLSTVPALAFLVCIWNLLTLRYYFTILRRWQGKRIWFTTLPPTLTNLQSQIAMVYTDQMCKPCSLNINMLHCDSPPVSSDAMAVATPHLDTDPSQYTEYDTLLLHNFTNSVNSPTVVSGGGEVVQADMEKSCRSVYEAVPWE</sequence>
<feature type="transmembrane region" description="Helical" evidence="1">
    <location>
        <begin position="12"/>
        <end position="43"/>
    </location>
</feature>
<reference evidence="2" key="1">
    <citation type="journal article" date="2016" name="Gigascience">
        <title>De novo construction of an expanded transcriptome assembly for the western tarnished plant bug, Lygus hesperus.</title>
        <authorList>
            <person name="Tassone E.E."/>
            <person name="Geib S.M."/>
            <person name="Hall B."/>
            <person name="Fabrick J.A."/>
            <person name="Brent C.S."/>
            <person name="Hull J.J."/>
        </authorList>
    </citation>
    <scope>NUCLEOTIDE SEQUENCE</scope>
</reference>
<organism evidence="2">
    <name type="scientific">Lygus hesperus</name>
    <name type="common">Western plant bug</name>
    <dbReference type="NCBI Taxonomy" id="30085"/>
    <lineage>
        <taxon>Eukaryota</taxon>
        <taxon>Metazoa</taxon>
        <taxon>Ecdysozoa</taxon>
        <taxon>Arthropoda</taxon>
        <taxon>Hexapoda</taxon>
        <taxon>Insecta</taxon>
        <taxon>Pterygota</taxon>
        <taxon>Neoptera</taxon>
        <taxon>Paraneoptera</taxon>
        <taxon>Hemiptera</taxon>
        <taxon>Heteroptera</taxon>
        <taxon>Panheteroptera</taxon>
        <taxon>Cimicomorpha</taxon>
        <taxon>Miridae</taxon>
        <taxon>Mirini</taxon>
        <taxon>Lygus</taxon>
    </lineage>
</organism>
<accession>A0A146L034</accession>
<evidence type="ECO:0000256" key="1">
    <source>
        <dbReference type="SAM" id="Phobius"/>
    </source>
</evidence>
<protein>
    <submittedName>
        <fullName evidence="2">Uncharacterized protein</fullName>
    </submittedName>
</protein>
<dbReference type="EMBL" id="GDHC01016678">
    <property type="protein sequence ID" value="JAQ01951.1"/>
    <property type="molecule type" value="Transcribed_RNA"/>
</dbReference>
<name>A0A146L034_LYGHE</name>